<gene>
    <name evidence="1" type="ORF">WJX72_005742</name>
</gene>
<protein>
    <submittedName>
        <fullName evidence="1">Uncharacterized protein</fullName>
    </submittedName>
</protein>
<dbReference type="AlphaFoldDB" id="A0AAW1R7B4"/>
<dbReference type="EMBL" id="JALJOR010000001">
    <property type="protein sequence ID" value="KAK9829418.1"/>
    <property type="molecule type" value="Genomic_DNA"/>
</dbReference>
<evidence type="ECO:0000313" key="1">
    <source>
        <dbReference type="EMBL" id="KAK9829418.1"/>
    </source>
</evidence>
<dbReference type="Proteomes" id="UP001489004">
    <property type="component" value="Unassembled WGS sequence"/>
</dbReference>
<comment type="caution">
    <text evidence="1">The sequence shown here is derived from an EMBL/GenBank/DDBJ whole genome shotgun (WGS) entry which is preliminary data.</text>
</comment>
<sequence length="180" mass="20030">MATASLPAALAMSERQTQFVELLKALAEAVAKKVADFAAAAWTLLGRAATCTAGLVADLNRWLREQIPSGARSQTLRTQPEQFREVRRLLTQIAQDTQTSQLIVADLIQDTLTDRESVPVDLLQVQLELSVLQDGLKEYRVRAADETHKAAKQVVRRLQKDYKTIATQLSDLCRATDHFD</sequence>
<evidence type="ECO:0000313" key="2">
    <source>
        <dbReference type="Proteomes" id="UP001489004"/>
    </source>
</evidence>
<organism evidence="1 2">
    <name type="scientific">[Myrmecia] bisecta</name>
    <dbReference type="NCBI Taxonomy" id="41462"/>
    <lineage>
        <taxon>Eukaryota</taxon>
        <taxon>Viridiplantae</taxon>
        <taxon>Chlorophyta</taxon>
        <taxon>core chlorophytes</taxon>
        <taxon>Trebouxiophyceae</taxon>
        <taxon>Trebouxiales</taxon>
        <taxon>Trebouxiaceae</taxon>
        <taxon>Myrmecia</taxon>
    </lineage>
</organism>
<accession>A0AAW1R7B4</accession>
<name>A0AAW1R7B4_9CHLO</name>
<reference evidence="1 2" key="1">
    <citation type="journal article" date="2024" name="Nat. Commun.">
        <title>Phylogenomics reveals the evolutionary origins of lichenization in chlorophyte algae.</title>
        <authorList>
            <person name="Puginier C."/>
            <person name="Libourel C."/>
            <person name="Otte J."/>
            <person name="Skaloud P."/>
            <person name="Haon M."/>
            <person name="Grisel S."/>
            <person name="Petersen M."/>
            <person name="Berrin J.G."/>
            <person name="Delaux P.M."/>
            <person name="Dal Grande F."/>
            <person name="Keller J."/>
        </authorList>
    </citation>
    <scope>NUCLEOTIDE SEQUENCE [LARGE SCALE GENOMIC DNA]</scope>
    <source>
        <strain evidence="1 2">SAG 2043</strain>
    </source>
</reference>
<keyword evidence="2" id="KW-1185">Reference proteome</keyword>
<proteinExistence type="predicted"/>